<dbReference type="CDD" id="cd00303">
    <property type="entry name" value="retropepsin_like"/>
    <property type="match status" value="1"/>
</dbReference>
<evidence type="ECO:0000256" key="4">
    <source>
        <dbReference type="ARBA" id="ARBA00022759"/>
    </source>
</evidence>
<evidence type="ECO:0000259" key="11">
    <source>
        <dbReference type="Pfam" id="PF17919"/>
    </source>
</evidence>
<feature type="domain" description="Reverse transcriptase" evidence="10">
    <location>
        <begin position="336"/>
        <end position="406"/>
    </location>
</feature>
<evidence type="ECO:0000256" key="8">
    <source>
        <dbReference type="ARBA" id="ARBA00023268"/>
    </source>
</evidence>
<dbReference type="AlphaFoldDB" id="A0A8J5YKJ0"/>
<evidence type="ECO:0000256" key="3">
    <source>
        <dbReference type="ARBA" id="ARBA00022722"/>
    </source>
</evidence>
<evidence type="ECO:0000313" key="12">
    <source>
        <dbReference type="EMBL" id="KAG8481066.1"/>
    </source>
</evidence>
<dbReference type="FunFam" id="3.30.70.270:FF:000020">
    <property type="entry name" value="Transposon Tf2-6 polyprotein-like Protein"/>
    <property type="match status" value="1"/>
</dbReference>
<evidence type="ECO:0000259" key="10">
    <source>
        <dbReference type="Pfam" id="PF00078"/>
    </source>
</evidence>
<dbReference type="Proteomes" id="UP000701853">
    <property type="component" value="Chromosome 10"/>
</dbReference>
<dbReference type="InterPro" id="IPR043502">
    <property type="entry name" value="DNA/RNA_pol_sf"/>
</dbReference>
<keyword evidence="6" id="KW-0694">RNA-binding</keyword>
<keyword evidence="5" id="KW-0460">Magnesium</keyword>
<dbReference type="InterPro" id="IPR041577">
    <property type="entry name" value="RT_RNaseH_2"/>
</dbReference>
<evidence type="ECO:0000256" key="9">
    <source>
        <dbReference type="SAM" id="MobiDB-lite"/>
    </source>
</evidence>
<evidence type="ECO:0000256" key="6">
    <source>
        <dbReference type="ARBA" id="ARBA00022884"/>
    </source>
</evidence>
<reference evidence="12 13" key="1">
    <citation type="journal article" date="2021" name="bioRxiv">
        <title>The Gossypium anomalum genome as a resource for cotton improvement and evolutionary analysis of hybrid incompatibility.</title>
        <authorList>
            <person name="Grover C.E."/>
            <person name="Yuan D."/>
            <person name="Arick M.A."/>
            <person name="Miller E.R."/>
            <person name="Hu G."/>
            <person name="Peterson D.G."/>
            <person name="Wendel J.F."/>
            <person name="Udall J.A."/>
        </authorList>
    </citation>
    <scope>NUCLEOTIDE SEQUENCE [LARGE SCALE GENOMIC DNA]</scope>
    <source>
        <strain evidence="12">JFW-Udall</strain>
        <tissue evidence="12">Leaf</tissue>
    </source>
</reference>
<dbReference type="OrthoDB" id="415724at2759"/>
<dbReference type="GO" id="GO:0006508">
    <property type="term" value="P:proteolysis"/>
    <property type="evidence" value="ECO:0007669"/>
    <property type="project" value="InterPro"/>
</dbReference>
<proteinExistence type="predicted"/>
<gene>
    <name evidence="12" type="ORF">CXB51_025865</name>
</gene>
<feature type="compositionally biased region" description="Basic and acidic residues" evidence="9">
    <location>
        <begin position="70"/>
        <end position="81"/>
    </location>
</feature>
<dbReference type="GO" id="GO:0003723">
    <property type="term" value="F:RNA binding"/>
    <property type="evidence" value="ECO:0007669"/>
    <property type="project" value="UniProtKB-KW"/>
</dbReference>
<dbReference type="SUPFAM" id="SSF56672">
    <property type="entry name" value="DNA/RNA polymerases"/>
    <property type="match status" value="1"/>
</dbReference>
<dbReference type="InterPro" id="IPR000477">
    <property type="entry name" value="RT_dom"/>
</dbReference>
<dbReference type="PROSITE" id="PS00141">
    <property type="entry name" value="ASP_PROTEASE"/>
    <property type="match status" value="1"/>
</dbReference>
<dbReference type="InterPro" id="IPR001969">
    <property type="entry name" value="Aspartic_peptidase_AS"/>
</dbReference>
<evidence type="ECO:0000313" key="13">
    <source>
        <dbReference type="Proteomes" id="UP000701853"/>
    </source>
</evidence>
<keyword evidence="13" id="KW-1185">Reference proteome</keyword>
<dbReference type="GO" id="GO:0004519">
    <property type="term" value="F:endonuclease activity"/>
    <property type="evidence" value="ECO:0007669"/>
    <property type="project" value="UniProtKB-KW"/>
</dbReference>
<feature type="region of interest" description="Disordered" evidence="9">
    <location>
        <begin position="41"/>
        <end position="81"/>
    </location>
</feature>
<accession>A0A8J5YKJ0</accession>
<dbReference type="Pfam" id="PF08284">
    <property type="entry name" value="RVP_2"/>
    <property type="match status" value="1"/>
</dbReference>
<dbReference type="InterPro" id="IPR043128">
    <property type="entry name" value="Rev_trsase/Diguanyl_cyclase"/>
</dbReference>
<dbReference type="SUPFAM" id="SSF50630">
    <property type="entry name" value="Acid proteases"/>
    <property type="match status" value="1"/>
</dbReference>
<keyword evidence="8" id="KW-0511">Multifunctional enzyme</keyword>
<evidence type="ECO:0000256" key="5">
    <source>
        <dbReference type="ARBA" id="ARBA00022842"/>
    </source>
</evidence>
<protein>
    <recommendedName>
        <fullName evidence="14">DNA/RNA polymerases superfamily protein</fullName>
    </recommendedName>
</protein>
<dbReference type="GO" id="GO:0015074">
    <property type="term" value="P:DNA integration"/>
    <property type="evidence" value="ECO:0007669"/>
    <property type="project" value="UniProtKB-KW"/>
</dbReference>
<keyword evidence="2" id="KW-0548">Nucleotidyltransferase</keyword>
<dbReference type="InterPro" id="IPR021109">
    <property type="entry name" value="Peptidase_aspartic_dom_sf"/>
</dbReference>
<sequence length="766" mass="88302">MTVTEYEREFVRLSKYMREYVSIKVTMYHFIRDCPELDDKEKKQNVRAGSAPLRGKPQKNPESEASNRGVPRDAAVRSEGRAPARTYAIRAHEEAESPDVITGTFFIHDIFVIALIDSGSTHSYICMELIPRINMPVESTEFVVGRHVLVDQVCRNYPLTIGGHCFSANLMILPFNEFDVILGMDWLTSHSVLVDYGRKVIKLKCESGDVLQVELDRTNNLPVVISSISAVRFLRKGYEAYLTFVLNTQVSDSKIESVSVVCEFIDMFQEELPGLPLTKKVKFGIELVLGTTPLSITPYRMAPMELKELKVQLQELTDKGFTRLSYSQRGAPVLFVKKKDGSMRLCIDYKQLNKVTVKSMYPLPRIDDLFDQLKGSTVLSKIDLRLSYYQLRVKEQDIPKTAFRMRYGHYEFLFVVVFIDDILIYSRDESEHAEHLIIVLQTLRDKQLYAKFSKSKFWLKEVRFLGHIVSGDGIRVDPSKISTIVQWKSSRNVIEVQSFLGLAGYYRRFVNGFSMITTPMTRLLQKKFKFKWTEKCQQSFEKLKALLIEAPVLMQLESGKEFVIHNDTSLKGLGCVLMQEGKVIAYASRQLKPHEKNYPTHDLELLAIELNLRQRRRLELLKDYELIIDYHQGKANVVADALSRKSLFTLRAMIAQLALSDDGSILAELRARLMFLQEICKAQNNNSELQARELNAEISMGEAMARIFKLFKLNNEGNRDSGLNRENTRLWTKIVNCRFWIELSSYLRHSYKKNHISSYETRNQDP</sequence>
<feature type="domain" description="Reverse transcriptase" evidence="10">
    <location>
        <begin position="413"/>
        <end position="468"/>
    </location>
</feature>
<dbReference type="Gene3D" id="3.10.10.10">
    <property type="entry name" value="HIV Type 1 Reverse Transcriptase, subunit A, domain 1"/>
    <property type="match status" value="1"/>
</dbReference>
<name>A0A8J5YKJ0_9ROSI</name>
<comment type="caution">
    <text evidence="12">The sequence shown here is derived from an EMBL/GenBank/DDBJ whole genome shotgun (WGS) entry which is preliminary data.</text>
</comment>
<dbReference type="FunFam" id="3.30.70.270:FF:000003">
    <property type="entry name" value="Transposon Ty3-G Gag-Pol polyprotein"/>
    <property type="match status" value="1"/>
</dbReference>
<dbReference type="Gene3D" id="2.40.70.10">
    <property type="entry name" value="Acid Proteases"/>
    <property type="match status" value="1"/>
</dbReference>
<organism evidence="12 13">
    <name type="scientific">Gossypium anomalum</name>
    <dbReference type="NCBI Taxonomy" id="47600"/>
    <lineage>
        <taxon>Eukaryota</taxon>
        <taxon>Viridiplantae</taxon>
        <taxon>Streptophyta</taxon>
        <taxon>Embryophyta</taxon>
        <taxon>Tracheophyta</taxon>
        <taxon>Spermatophyta</taxon>
        <taxon>Magnoliopsida</taxon>
        <taxon>eudicotyledons</taxon>
        <taxon>Gunneridae</taxon>
        <taxon>Pentapetalae</taxon>
        <taxon>rosids</taxon>
        <taxon>malvids</taxon>
        <taxon>Malvales</taxon>
        <taxon>Malvaceae</taxon>
        <taxon>Malvoideae</taxon>
        <taxon>Gossypium</taxon>
    </lineage>
</organism>
<keyword evidence="4" id="KW-0255">Endonuclease</keyword>
<keyword evidence="7" id="KW-0229">DNA integration</keyword>
<dbReference type="PANTHER" id="PTHR37984:SF5">
    <property type="entry name" value="PROTEIN NYNRIN-LIKE"/>
    <property type="match status" value="1"/>
</dbReference>
<evidence type="ECO:0008006" key="14">
    <source>
        <dbReference type="Google" id="ProtNLM"/>
    </source>
</evidence>
<feature type="domain" description="Reverse transcriptase/retrotransposon-derived protein RNase H-like" evidence="11">
    <location>
        <begin position="532"/>
        <end position="616"/>
    </location>
</feature>
<dbReference type="Gene3D" id="3.30.70.270">
    <property type="match status" value="3"/>
</dbReference>
<keyword evidence="1" id="KW-0808">Transferase</keyword>
<keyword evidence="4" id="KW-0378">Hydrolase</keyword>
<evidence type="ECO:0000256" key="2">
    <source>
        <dbReference type="ARBA" id="ARBA00022695"/>
    </source>
</evidence>
<evidence type="ECO:0000256" key="1">
    <source>
        <dbReference type="ARBA" id="ARBA00022679"/>
    </source>
</evidence>
<keyword evidence="3" id="KW-0540">Nuclease</keyword>
<dbReference type="Pfam" id="PF17919">
    <property type="entry name" value="RT_RNaseH_2"/>
    <property type="match status" value="1"/>
</dbReference>
<dbReference type="GO" id="GO:0016779">
    <property type="term" value="F:nucleotidyltransferase activity"/>
    <property type="evidence" value="ECO:0007669"/>
    <property type="project" value="UniProtKB-KW"/>
</dbReference>
<dbReference type="CDD" id="cd01647">
    <property type="entry name" value="RT_LTR"/>
    <property type="match status" value="1"/>
</dbReference>
<dbReference type="PANTHER" id="PTHR37984">
    <property type="entry name" value="PROTEIN CBG26694"/>
    <property type="match status" value="1"/>
</dbReference>
<dbReference type="InterPro" id="IPR050951">
    <property type="entry name" value="Retrovirus_Pol_polyprotein"/>
</dbReference>
<dbReference type="EMBL" id="JAHUZN010000010">
    <property type="protein sequence ID" value="KAG8481066.1"/>
    <property type="molecule type" value="Genomic_DNA"/>
</dbReference>
<dbReference type="GO" id="GO:0004190">
    <property type="term" value="F:aspartic-type endopeptidase activity"/>
    <property type="evidence" value="ECO:0007669"/>
    <property type="project" value="InterPro"/>
</dbReference>
<dbReference type="Pfam" id="PF00078">
    <property type="entry name" value="RVT_1"/>
    <property type="match status" value="2"/>
</dbReference>
<evidence type="ECO:0000256" key="7">
    <source>
        <dbReference type="ARBA" id="ARBA00022908"/>
    </source>
</evidence>